<feature type="active site" evidence="13">
    <location>
        <position position="466"/>
    </location>
</feature>
<keyword evidence="17" id="KW-1185">Reference proteome</keyword>
<dbReference type="GO" id="GO:0032049">
    <property type="term" value="P:cardiolipin biosynthetic process"/>
    <property type="evidence" value="ECO:0007669"/>
    <property type="project" value="UniProtKB-UniRule"/>
</dbReference>
<dbReference type="SMART" id="SM00155">
    <property type="entry name" value="PLDc"/>
    <property type="match status" value="2"/>
</dbReference>
<dbReference type="EC" id="2.7.8.-" evidence="13 14"/>
<dbReference type="FunFam" id="3.30.870.10:FF:000014">
    <property type="entry name" value="Cardiolipin synthase"/>
    <property type="match status" value="1"/>
</dbReference>
<evidence type="ECO:0000313" key="16">
    <source>
        <dbReference type="EMBL" id="ACV62128.1"/>
    </source>
</evidence>
<dbReference type="CDD" id="cd09112">
    <property type="entry name" value="PLDc_CLS_2"/>
    <property type="match status" value="1"/>
</dbReference>
<keyword evidence="10 13" id="KW-0594">Phospholipid biosynthesis</keyword>
<dbReference type="RefSeq" id="WP_015756843.1">
    <property type="nucleotide sequence ID" value="NC_013216.1"/>
</dbReference>
<accession>C8W5E6</accession>
<reference evidence="16 17" key="1">
    <citation type="journal article" date="2009" name="Stand. Genomic Sci.">
        <title>Complete genome sequence of Desulfotomaculum acetoxidans type strain (5575).</title>
        <authorList>
            <person name="Spring S."/>
            <person name="Lapidus A."/>
            <person name="Schroder M."/>
            <person name="Gleim D."/>
            <person name="Sims D."/>
            <person name="Meincke L."/>
            <person name="Glavina Del Rio T."/>
            <person name="Tice H."/>
            <person name="Copeland A."/>
            <person name="Cheng J.F."/>
            <person name="Lucas S."/>
            <person name="Chen F."/>
            <person name="Nolan M."/>
            <person name="Bruce D."/>
            <person name="Goodwin L."/>
            <person name="Pitluck S."/>
            <person name="Ivanova N."/>
            <person name="Mavromatis K."/>
            <person name="Mikhailova N."/>
            <person name="Pati A."/>
            <person name="Chen A."/>
            <person name="Palaniappan K."/>
            <person name="Land M."/>
            <person name="Hauser L."/>
            <person name="Chang Y.J."/>
            <person name="Jeffries C.D."/>
            <person name="Chain P."/>
            <person name="Saunders E."/>
            <person name="Brettin T."/>
            <person name="Detter J.C."/>
            <person name="Goker M."/>
            <person name="Bristow J."/>
            <person name="Eisen J.A."/>
            <person name="Markowitz V."/>
            <person name="Hugenholtz P."/>
            <person name="Kyrpides N.C."/>
            <person name="Klenk H.P."/>
            <person name="Han C."/>
        </authorList>
    </citation>
    <scope>NUCLEOTIDE SEQUENCE [LARGE SCALE GENOMIC DNA]</scope>
    <source>
        <strain evidence="17">ATCC 49208 / DSM 771 / VKM B-1644</strain>
    </source>
</reference>
<dbReference type="Proteomes" id="UP000002217">
    <property type="component" value="Chromosome"/>
</dbReference>
<feature type="active site" evidence="13">
    <location>
        <position position="291"/>
    </location>
</feature>
<keyword evidence="9 13" id="KW-0472">Membrane</keyword>
<evidence type="ECO:0000256" key="5">
    <source>
        <dbReference type="ARBA" id="ARBA00022692"/>
    </source>
</evidence>
<dbReference type="FunFam" id="3.30.870.10:FF:000021">
    <property type="entry name" value="Cardiolipin synthase"/>
    <property type="match status" value="1"/>
</dbReference>
<evidence type="ECO:0000256" key="9">
    <source>
        <dbReference type="ARBA" id="ARBA00023136"/>
    </source>
</evidence>
<feature type="active site" evidence="13">
    <location>
        <position position="459"/>
    </location>
</feature>
<keyword evidence="7 13" id="KW-1133">Transmembrane helix</keyword>
<feature type="transmembrane region" description="Helical" evidence="13">
    <location>
        <begin position="68"/>
        <end position="86"/>
    </location>
</feature>
<dbReference type="KEGG" id="dae:Dtox_1246"/>
<evidence type="ECO:0000256" key="6">
    <source>
        <dbReference type="ARBA" id="ARBA00022737"/>
    </source>
</evidence>
<dbReference type="eggNOG" id="COG1502">
    <property type="taxonomic scope" value="Bacteria"/>
</dbReference>
<dbReference type="Pfam" id="PF13396">
    <property type="entry name" value="PLDc_N"/>
    <property type="match status" value="1"/>
</dbReference>
<evidence type="ECO:0000259" key="15">
    <source>
        <dbReference type="PROSITE" id="PS50035"/>
    </source>
</evidence>
<keyword evidence="8 13" id="KW-0443">Lipid metabolism</keyword>
<dbReference type="PANTHER" id="PTHR21248:SF20">
    <property type="entry name" value="CARDIOLIPIN SYNTHASE YWIE-RELATED"/>
    <property type="match status" value="1"/>
</dbReference>
<evidence type="ECO:0000256" key="12">
    <source>
        <dbReference type="ARBA" id="ARBA00057569"/>
    </source>
</evidence>
<comment type="catalytic activity">
    <reaction evidence="13">
        <text>2 a 1,2-diacyl-sn-glycero-3-phospho-(1'-sn-glycerol) = a cardiolipin + glycerol</text>
        <dbReference type="Rhea" id="RHEA:31451"/>
        <dbReference type="ChEBI" id="CHEBI:17754"/>
        <dbReference type="ChEBI" id="CHEBI:62237"/>
        <dbReference type="ChEBI" id="CHEBI:64716"/>
    </reaction>
</comment>
<dbReference type="CDD" id="cd09110">
    <property type="entry name" value="PLDc_CLS_1"/>
    <property type="match status" value="1"/>
</dbReference>
<dbReference type="PANTHER" id="PTHR21248">
    <property type="entry name" value="CARDIOLIPIN SYNTHASE"/>
    <property type="match status" value="1"/>
</dbReference>
<evidence type="ECO:0000256" key="13">
    <source>
        <dbReference type="HAMAP-Rule" id="MF_01916"/>
    </source>
</evidence>
<dbReference type="InterPro" id="IPR025202">
    <property type="entry name" value="PLD-like_dom"/>
</dbReference>
<dbReference type="EMBL" id="CP001720">
    <property type="protein sequence ID" value="ACV62128.1"/>
    <property type="molecule type" value="Genomic_DNA"/>
</dbReference>
<dbReference type="PROSITE" id="PS50035">
    <property type="entry name" value="PLD"/>
    <property type="match status" value="2"/>
</dbReference>
<dbReference type="AlphaFoldDB" id="C8W5E6"/>
<dbReference type="GO" id="GO:0005886">
    <property type="term" value="C:plasma membrane"/>
    <property type="evidence" value="ECO:0007669"/>
    <property type="project" value="UniProtKB-SubCell"/>
</dbReference>
<proteinExistence type="inferred from homology"/>
<dbReference type="InterPro" id="IPR001736">
    <property type="entry name" value="PLipase_D/transphosphatidylase"/>
</dbReference>
<feature type="domain" description="PLD phosphodiesterase" evidence="15">
    <location>
        <begin position="454"/>
        <end position="481"/>
    </location>
</feature>
<dbReference type="Gene3D" id="3.30.870.10">
    <property type="entry name" value="Endonuclease Chain A"/>
    <property type="match status" value="2"/>
</dbReference>
<evidence type="ECO:0000256" key="14">
    <source>
        <dbReference type="NCBIfam" id="TIGR04265"/>
    </source>
</evidence>
<dbReference type="HAMAP" id="MF_01916">
    <property type="entry name" value="Cardiolipin_synth_Cls"/>
    <property type="match status" value="1"/>
</dbReference>
<evidence type="ECO:0000256" key="7">
    <source>
        <dbReference type="ARBA" id="ARBA00022989"/>
    </source>
</evidence>
<comment type="function">
    <text evidence="12 13">Catalyzes the reversible phosphatidyl group transfer from one phosphatidylglycerol molecule to another to form cardiolipin (CL) (diphosphatidylglycerol) and glycerol.</text>
</comment>
<comment type="subcellular location">
    <subcellularLocation>
        <location evidence="1 13">Cell membrane</location>
        <topology evidence="1 13">Multi-pass membrane protein</topology>
    </subcellularLocation>
</comment>
<feature type="transmembrane region" description="Helical" evidence="13">
    <location>
        <begin position="95"/>
        <end position="115"/>
    </location>
</feature>
<keyword evidence="5 13" id="KW-0812">Transmembrane</keyword>
<evidence type="ECO:0000256" key="3">
    <source>
        <dbReference type="ARBA" id="ARBA00022516"/>
    </source>
</evidence>
<dbReference type="SUPFAM" id="SSF56024">
    <property type="entry name" value="Phospholipase D/nuclease"/>
    <property type="match status" value="2"/>
</dbReference>
<dbReference type="InterPro" id="IPR030874">
    <property type="entry name" value="Cardiolipin_synth_Firmi"/>
</dbReference>
<feature type="domain" description="PLD phosphodiesterase" evidence="15">
    <location>
        <begin position="279"/>
        <end position="306"/>
    </location>
</feature>
<feature type="active site" evidence="13">
    <location>
        <position position="461"/>
    </location>
</feature>
<evidence type="ECO:0000256" key="8">
    <source>
        <dbReference type="ARBA" id="ARBA00023098"/>
    </source>
</evidence>
<sequence length="541" mass="61514">MRNLKLLLVACLLVLFLTLLETNGFAYSVSILNTGYHYIADTNQTVNLFMPNYTKFGKAQYWKLATELVAVFFGLSNLLIAILIVFENRSSSRTVAWLLVLLAFPILGFVLYILIGQKPRKRKKVKDHLQADDLLQLKSLLDKQLKMLDGPEHAIDKNIYAKKRLVNLILNNFEEPFTIHNTSQVLTNGQETFDAICESINKAEHHVHLEYYTIRPDRIGHKIRDLLIEKAKAGVMVRLLYDAVGSRSLNRKFLEPLWRAKAEVGVFLPVKLPFFHSKMNYRNHRKILVVDGRTGYVGGLNIGDEYLSKGELGFWRDTHLEIKGEAVAFLQRIFLLDWHFATGNSIVSPQYFPVQKFQANQPIQIASGGPDSERASIQQVYFATISSAQEKIFITTPYFVPDESIITALKTAALSGIDVRLVFPAIPDKRLVHWASMSYIKEVLEAGVKVYLYQKGFIHAKILLVDGVVASVGTANMDMRSFALNFEVNALIYDREVVSRLEKDFIADISCSRLVTYEQFLNKPLWSKFKESGARILSPML</sequence>
<keyword evidence="11 13" id="KW-1208">Phospholipid metabolism</keyword>
<dbReference type="InterPro" id="IPR027379">
    <property type="entry name" value="CLS_N"/>
</dbReference>
<feature type="active site" evidence="13">
    <location>
        <position position="286"/>
    </location>
</feature>
<evidence type="ECO:0000256" key="11">
    <source>
        <dbReference type="ARBA" id="ARBA00023264"/>
    </source>
</evidence>
<dbReference type="GO" id="GO:0008808">
    <property type="term" value="F:cardiolipin synthase activity"/>
    <property type="evidence" value="ECO:0007669"/>
    <property type="project" value="UniProtKB-UniRule"/>
</dbReference>
<organism evidence="16 17">
    <name type="scientific">Desulfofarcimen acetoxidans (strain ATCC 49208 / DSM 771 / KCTC 5769 / VKM B-1644 / 5575)</name>
    <name type="common">Desulfotomaculum acetoxidans</name>
    <dbReference type="NCBI Taxonomy" id="485916"/>
    <lineage>
        <taxon>Bacteria</taxon>
        <taxon>Bacillati</taxon>
        <taxon>Bacillota</taxon>
        <taxon>Clostridia</taxon>
        <taxon>Eubacteriales</taxon>
        <taxon>Peptococcaceae</taxon>
        <taxon>Desulfofarcimen</taxon>
    </lineage>
</organism>
<keyword evidence="3 13" id="KW-0444">Lipid biosynthesis</keyword>
<protein>
    <recommendedName>
        <fullName evidence="13 14">Cardiolipin synthase</fullName>
        <shortName evidence="13">CL synthase</shortName>
        <ecNumber evidence="13 14">2.7.8.-</ecNumber>
    </recommendedName>
</protein>
<feature type="active site" evidence="13">
    <location>
        <position position="284"/>
    </location>
</feature>
<dbReference type="HOGENOM" id="CLU_038053_1_2_9"/>
<keyword evidence="2 13" id="KW-1003">Cell membrane</keyword>
<dbReference type="NCBIfam" id="TIGR04265">
    <property type="entry name" value="bac_cardiolipin"/>
    <property type="match status" value="1"/>
</dbReference>
<keyword evidence="4 13" id="KW-0808">Transferase</keyword>
<evidence type="ECO:0000256" key="1">
    <source>
        <dbReference type="ARBA" id="ARBA00004651"/>
    </source>
</evidence>
<dbReference type="Pfam" id="PF13091">
    <property type="entry name" value="PLDc_2"/>
    <property type="match status" value="2"/>
</dbReference>
<comment type="similarity">
    <text evidence="13">Belongs to the phospholipase D family. Cardiolipin synthase subfamily.</text>
</comment>
<keyword evidence="6" id="KW-0677">Repeat</keyword>
<name>C8W5E6_DESAS</name>
<evidence type="ECO:0000313" key="17">
    <source>
        <dbReference type="Proteomes" id="UP000002217"/>
    </source>
</evidence>
<dbReference type="InterPro" id="IPR022924">
    <property type="entry name" value="Cardiolipin_synthase"/>
</dbReference>
<evidence type="ECO:0000256" key="2">
    <source>
        <dbReference type="ARBA" id="ARBA00022475"/>
    </source>
</evidence>
<evidence type="ECO:0000256" key="4">
    <source>
        <dbReference type="ARBA" id="ARBA00022679"/>
    </source>
</evidence>
<evidence type="ECO:0000256" key="10">
    <source>
        <dbReference type="ARBA" id="ARBA00023209"/>
    </source>
</evidence>
<gene>
    <name evidence="16" type="ordered locus">Dtox_1246</name>
</gene>
<dbReference type="STRING" id="485916.Dtox_1246"/>